<dbReference type="Proteomes" id="UP001596516">
    <property type="component" value="Unassembled WGS sequence"/>
</dbReference>
<protein>
    <submittedName>
        <fullName evidence="2">Uncharacterized protein</fullName>
    </submittedName>
</protein>
<keyword evidence="1" id="KW-1133">Transmembrane helix</keyword>
<organism evidence="2 3">
    <name type="scientific">Plastorhodobacter daqingensis</name>
    <dbReference type="NCBI Taxonomy" id="1387281"/>
    <lineage>
        <taxon>Bacteria</taxon>
        <taxon>Pseudomonadati</taxon>
        <taxon>Pseudomonadota</taxon>
        <taxon>Alphaproteobacteria</taxon>
        <taxon>Rhodobacterales</taxon>
        <taxon>Paracoccaceae</taxon>
        <taxon>Plastorhodobacter</taxon>
    </lineage>
</organism>
<comment type="caution">
    <text evidence="2">The sequence shown here is derived from an EMBL/GenBank/DDBJ whole genome shotgun (WGS) entry which is preliminary data.</text>
</comment>
<feature type="transmembrane region" description="Helical" evidence="1">
    <location>
        <begin position="38"/>
        <end position="60"/>
    </location>
</feature>
<name>A0ABW2USV4_9RHOB</name>
<evidence type="ECO:0000256" key="1">
    <source>
        <dbReference type="SAM" id="Phobius"/>
    </source>
</evidence>
<proteinExistence type="predicted"/>
<gene>
    <name evidence="2" type="ORF">ACFQXB_19100</name>
</gene>
<dbReference type="EMBL" id="JBHTFQ010000016">
    <property type="protein sequence ID" value="MFC7706282.1"/>
    <property type="molecule type" value="Genomic_DNA"/>
</dbReference>
<accession>A0ABW2USV4</accession>
<reference evidence="3" key="1">
    <citation type="journal article" date="2019" name="Int. J. Syst. Evol. Microbiol.">
        <title>The Global Catalogue of Microorganisms (GCM) 10K type strain sequencing project: providing services to taxonomists for standard genome sequencing and annotation.</title>
        <authorList>
            <consortium name="The Broad Institute Genomics Platform"/>
            <consortium name="The Broad Institute Genome Sequencing Center for Infectious Disease"/>
            <person name="Wu L."/>
            <person name="Ma J."/>
        </authorList>
    </citation>
    <scope>NUCLEOTIDE SEQUENCE [LARGE SCALE GENOMIC DNA]</scope>
    <source>
        <strain evidence="3">CGMCC 1.12750</strain>
    </source>
</reference>
<evidence type="ECO:0000313" key="3">
    <source>
        <dbReference type="Proteomes" id="UP001596516"/>
    </source>
</evidence>
<keyword evidence="1" id="KW-0812">Transmembrane</keyword>
<keyword evidence="1" id="KW-0472">Membrane</keyword>
<sequence>MLTKIHILAALAVLGAMVTVGAAGVRHLLETAGQIGWTLAWLILCLAAGATGRVGLSMLLSPRGRAG</sequence>
<dbReference type="RefSeq" id="WP_377406821.1">
    <property type="nucleotide sequence ID" value="NZ_JBHTFQ010000016.1"/>
</dbReference>
<evidence type="ECO:0000313" key="2">
    <source>
        <dbReference type="EMBL" id="MFC7706282.1"/>
    </source>
</evidence>
<keyword evidence="3" id="KW-1185">Reference proteome</keyword>